<feature type="domain" description="HIT" evidence="3">
    <location>
        <begin position="5"/>
        <end position="106"/>
    </location>
</feature>
<evidence type="ECO:0000313" key="4">
    <source>
        <dbReference type="EMBL" id="OGM59593.1"/>
    </source>
</evidence>
<evidence type="ECO:0000313" key="5">
    <source>
        <dbReference type="Proteomes" id="UP000176404"/>
    </source>
</evidence>
<dbReference type="InterPro" id="IPR011146">
    <property type="entry name" value="HIT-like"/>
</dbReference>
<sequence>MDDCIFCKIVKGETQTKFIKETQNFVIFIDINPQAAIHLLIVPKKHIKDITEIKDDLWKEIKDVSVYMAREKGLSGFRLVHNAGDAALVPHMHVHFLGDVTPERAV</sequence>
<comment type="caution">
    <text evidence="4">The sequence shown here is derived from an EMBL/GenBank/DDBJ whole genome shotgun (WGS) entry which is preliminary data.</text>
</comment>
<evidence type="ECO:0000256" key="1">
    <source>
        <dbReference type="PIRSR" id="PIRSR601310-1"/>
    </source>
</evidence>
<dbReference type="EMBL" id="MGHD01000018">
    <property type="protein sequence ID" value="OGM59593.1"/>
    <property type="molecule type" value="Genomic_DNA"/>
</dbReference>
<dbReference type="Proteomes" id="UP000176404">
    <property type="component" value="Unassembled WGS sequence"/>
</dbReference>
<dbReference type="GO" id="GO:0003824">
    <property type="term" value="F:catalytic activity"/>
    <property type="evidence" value="ECO:0007669"/>
    <property type="project" value="InterPro"/>
</dbReference>
<proteinExistence type="predicted"/>
<organism evidence="4 5">
    <name type="scientific">Candidatus Woesebacteria bacterium RIFCSPLOWO2_01_FULL_39_10b</name>
    <dbReference type="NCBI Taxonomy" id="1802517"/>
    <lineage>
        <taxon>Bacteria</taxon>
        <taxon>Candidatus Woeseibacteriota</taxon>
    </lineage>
</organism>
<feature type="active site" description="Tele-AMP-histidine intermediate" evidence="1">
    <location>
        <position position="95"/>
    </location>
</feature>
<protein>
    <recommendedName>
        <fullName evidence="3">HIT domain-containing protein</fullName>
    </recommendedName>
</protein>
<dbReference type="PROSITE" id="PS51084">
    <property type="entry name" value="HIT_2"/>
    <property type="match status" value="1"/>
</dbReference>
<dbReference type="PANTHER" id="PTHR23089">
    <property type="entry name" value="HISTIDINE TRIAD HIT PROTEIN"/>
    <property type="match status" value="1"/>
</dbReference>
<dbReference type="AlphaFoldDB" id="A0A1F8B6D4"/>
<name>A0A1F8B6D4_9BACT</name>
<feature type="short sequence motif" description="Histidine triad motif" evidence="2">
    <location>
        <begin position="91"/>
        <end position="95"/>
    </location>
</feature>
<evidence type="ECO:0000259" key="3">
    <source>
        <dbReference type="PROSITE" id="PS51084"/>
    </source>
</evidence>
<evidence type="ECO:0000256" key="2">
    <source>
        <dbReference type="PROSITE-ProRule" id="PRU00464"/>
    </source>
</evidence>
<reference evidence="4 5" key="1">
    <citation type="journal article" date="2016" name="Nat. Commun.">
        <title>Thousands of microbial genomes shed light on interconnected biogeochemical processes in an aquifer system.</title>
        <authorList>
            <person name="Anantharaman K."/>
            <person name="Brown C.T."/>
            <person name="Hug L.A."/>
            <person name="Sharon I."/>
            <person name="Castelle C.J."/>
            <person name="Probst A.J."/>
            <person name="Thomas B.C."/>
            <person name="Singh A."/>
            <person name="Wilkins M.J."/>
            <person name="Karaoz U."/>
            <person name="Brodie E.L."/>
            <person name="Williams K.H."/>
            <person name="Hubbard S.S."/>
            <person name="Banfield J.F."/>
        </authorList>
    </citation>
    <scope>NUCLEOTIDE SEQUENCE [LARGE SCALE GENOMIC DNA]</scope>
</reference>
<dbReference type="STRING" id="1802517.A2892_04585"/>
<dbReference type="Pfam" id="PF11969">
    <property type="entry name" value="DcpS_C"/>
    <property type="match status" value="1"/>
</dbReference>
<dbReference type="InterPro" id="IPR001310">
    <property type="entry name" value="Histidine_triad_HIT"/>
</dbReference>
<accession>A0A1F8B6D4</accession>
<dbReference type="SUPFAM" id="SSF54197">
    <property type="entry name" value="HIT-like"/>
    <property type="match status" value="1"/>
</dbReference>
<dbReference type="Gene3D" id="3.30.428.10">
    <property type="entry name" value="HIT-like"/>
    <property type="match status" value="1"/>
</dbReference>
<dbReference type="InterPro" id="IPR036265">
    <property type="entry name" value="HIT-like_sf"/>
</dbReference>
<dbReference type="PRINTS" id="PR00332">
    <property type="entry name" value="HISTRIAD"/>
</dbReference>
<gene>
    <name evidence="4" type="ORF">A2892_04585</name>
</gene>